<dbReference type="KEGG" id="vg:65246796"/>
<reference evidence="9 10" key="1">
    <citation type="submission" date="2014-11" db="EMBL/GenBank/DDBJ databases">
        <title>High-throughput transcriptome analysis for genome sequencing of Groundnut chlorotic fan-spot virus.</title>
        <authorList>
            <person name="Chou W.-C."/>
            <person name="Chen T.-C."/>
        </authorList>
    </citation>
    <scope>NUCLEOTIDE SEQUENCE [LARGE SCALE GENOMIC DNA]</scope>
    <source>
        <strain evidence="9">PD2</strain>
    </source>
</reference>
<keyword evidence="3" id="KW-0808">Transferase</keyword>
<dbReference type="InterPro" id="IPR007322">
    <property type="entry name" value="RNA_pol_bunyavir"/>
</dbReference>
<keyword evidence="9" id="KW-0696">RNA-directed RNA polymerase</keyword>
<dbReference type="GO" id="GO:0039694">
    <property type="term" value="P:viral RNA genome replication"/>
    <property type="evidence" value="ECO:0007669"/>
    <property type="project" value="InterPro"/>
</dbReference>
<evidence type="ECO:0000256" key="2">
    <source>
        <dbReference type="ARBA" id="ARBA00018602"/>
    </source>
</evidence>
<evidence type="ECO:0000256" key="1">
    <source>
        <dbReference type="ARBA" id="ARBA00012494"/>
    </source>
</evidence>
<dbReference type="RefSeq" id="YP_010086236.1">
    <property type="nucleotide sequence ID" value="NC_055430.1"/>
</dbReference>
<dbReference type="GO" id="GO:0006351">
    <property type="term" value="P:DNA-templated transcription"/>
    <property type="evidence" value="ECO:0007669"/>
    <property type="project" value="InterPro"/>
</dbReference>
<accession>A0A0D4D8C6</accession>
<evidence type="ECO:0000256" key="7">
    <source>
        <dbReference type="SAM" id="MobiDB-lite"/>
    </source>
</evidence>
<evidence type="ECO:0000313" key="9">
    <source>
        <dbReference type="EMBL" id="AJT59689.1"/>
    </source>
</evidence>
<feature type="region of interest" description="Disordered" evidence="7">
    <location>
        <begin position="602"/>
        <end position="653"/>
    </location>
</feature>
<protein>
    <recommendedName>
        <fullName evidence="2">RNA-directed RNA polymerase L</fullName>
        <ecNumber evidence="1">2.7.7.48</ecNumber>
    </recommendedName>
    <alternativeName>
        <fullName evidence="4">Large structural protein</fullName>
    </alternativeName>
    <alternativeName>
        <fullName evidence="6">Replicase</fullName>
    </alternativeName>
    <alternativeName>
        <fullName evidence="5">Transcriptase</fullName>
    </alternativeName>
</protein>
<reference evidence="10" key="2">
    <citation type="submission" date="2014-11" db="EMBL/GenBank/DDBJ databases">
        <title>Nucleotide sequence of M RNA of Groundnut chlorotic fan-spot virus.</title>
        <authorList>
            <person name="Chou W.-C."/>
            <person name="Fan Y.-S."/>
            <person name="Chen T.-C."/>
        </authorList>
    </citation>
    <scope>NUCLEOTIDE SEQUENCE [LARGE SCALE GENOMIC DNA]</scope>
</reference>
<evidence type="ECO:0000256" key="3">
    <source>
        <dbReference type="ARBA" id="ARBA00022679"/>
    </source>
</evidence>
<organism evidence="9 10">
    <name type="scientific">Groundnut chlorotic fan-spot virus</name>
    <dbReference type="NCBI Taxonomy" id="1629551"/>
    <lineage>
        <taxon>Viruses</taxon>
        <taxon>Riboviria</taxon>
        <taxon>Orthornavirae</taxon>
        <taxon>Negarnaviricota</taxon>
        <taxon>Polyploviricotina</taxon>
        <taxon>Bunyaviricetes</taxon>
        <taxon>Elliovirales</taxon>
        <taxon>Tospoviridae</taxon>
        <taxon>Orthotospovirus</taxon>
        <taxon>Orthotospovirus arachiflavi</taxon>
    </lineage>
</organism>
<keyword evidence="9" id="KW-0548">Nucleotidyltransferase</keyword>
<dbReference type="EMBL" id="KP146140">
    <property type="protein sequence ID" value="AJT59689.1"/>
    <property type="molecule type" value="Viral_cRNA"/>
</dbReference>
<proteinExistence type="predicted"/>
<dbReference type="Proteomes" id="UP000501531">
    <property type="component" value="Genome"/>
</dbReference>
<dbReference type="PROSITE" id="PS50525">
    <property type="entry name" value="RDRP_SSRNA_NEG_SEG"/>
    <property type="match status" value="1"/>
</dbReference>
<keyword evidence="10" id="KW-1185">Reference proteome</keyword>
<dbReference type="GO" id="GO:0003968">
    <property type="term" value="F:RNA-directed RNA polymerase activity"/>
    <property type="evidence" value="ECO:0007669"/>
    <property type="project" value="UniProtKB-KW"/>
</dbReference>
<feature type="compositionally biased region" description="Acidic residues" evidence="7">
    <location>
        <begin position="635"/>
        <end position="644"/>
    </location>
</feature>
<evidence type="ECO:0000256" key="4">
    <source>
        <dbReference type="ARBA" id="ARBA00030285"/>
    </source>
</evidence>
<dbReference type="Gene3D" id="3.40.91.60">
    <property type="match status" value="1"/>
</dbReference>
<evidence type="ECO:0000259" key="8">
    <source>
        <dbReference type="PROSITE" id="PS50525"/>
    </source>
</evidence>
<dbReference type="Pfam" id="PF04196">
    <property type="entry name" value="Bunya_RdRp"/>
    <property type="match status" value="1"/>
</dbReference>
<evidence type="ECO:0000256" key="6">
    <source>
        <dbReference type="ARBA" id="ARBA00031012"/>
    </source>
</evidence>
<name>A0A0D4D8C6_9VIRU</name>
<feature type="domain" description="RdRp catalytic" evidence="8">
    <location>
        <begin position="1362"/>
        <end position="1545"/>
    </location>
</feature>
<evidence type="ECO:0000313" key="10">
    <source>
        <dbReference type="Proteomes" id="UP000501531"/>
    </source>
</evidence>
<dbReference type="EC" id="2.7.7.48" evidence="1"/>
<feature type="compositionally biased region" description="Basic and acidic residues" evidence="7">
    <location>
        <begin position="612"/>
        <end position="633"/>
    </location>
</feature>
<sequence>MNHNVLSNFVDKNIETLREIKTLELTVNDLMKSFEYYGHKHAVHIFSQIHGLVYKMQAIMQEVDKHAKNYYRDNYNVDFDKIEKLALELGQLYKDLELKRHDLFGCLITNKLSVTPKQRDFCTIQDGLLDLMKSLESTPGFDKYKDELNTAIRTMPGLTPDNYVLYSDQKDGRKSLIFYDWKVSVSFTSEIHTAEKYYNSIYMYLEKVNGGNFLKDNPIYVVLCILLPSENYRIVCTKCRVQGPLETSLYKTTHARLKSAENTNVLSIKRIAQLDIKGLIDFYASTQMLKDFMLYNFPELIEQSDKNYFQEWVKQWKSKDFDTLTESEDMRSILLSISDDVYTNKECCHLMFGNFTDHLSTMTVNQISSLFESYKHNMESLGYKPKSDVIKLKEYIDKLYLKKDLKYKNMLDTLQENVVREINTRKDIKDIEEAFEMNAKDYENKNPGCFQEDLANTKCNFAFSWSPHREDVVVSDEMDYNNYVINDFRVAFDRTPSIVINNPYHSAALNRTKVMRIYNLVRCCLNDFSTNTTKCDKSEMEDVANLNTGGIDLERTSEGKKWHDYNGFLTRNKNEFNVNIKGKEEERRFFYEGLREMKVNMSKTAKNRNRARLKDKIMKIKEREEENSKKQDDQTSSEESDGEQDISKHYFNQEDINKTVHRKKLIRHNNTTVEAWVDQIKANLFELQLKDKREKGKISTVYDFYADNPECLFMKSGCIPDEMNLCRSMNSIMKDIGIYSFLEDQMQISKGLMTADRFMSGTDFKFLNCSNSSLMAIAFKGDGINTGTAGVPFVMLHKVETGALSENFRIGYTKEIYGFFNYKRNTYFLMRPQRLNQVRLLSLFKSPSKMPPCFATYLSRSEIIKNMVKKGYDKTVLFDEEIKSIIRDVWFPCKAISSITNLSGMIMFDFMRYAGFLPLADYSNVKEYISEKFDPEITNCVDFHLMIGIKRFLNKMMGMSLSEKARTIVIDQEMDISGGIKDLDVICPVTNIPLSKYEDLHNNISLGIYMLPKSMHNHEHNMKSLLSVSAEWELKMRKHFNFSLDDEIKPKEAMFKGKGPFSIDGVASVLSLKEYYKLHVPNVNVVRNNIETKENFLQPCYKTNTLNSSKKCSNPKLMKLDDIKKHVRIYISDFKALKAEVSNFETLINKMTSLVNFHYIKGVMFSYRFGKSFVEGFDDEIIKILEELNTKRFSHLWNFNPRKMTRTQHPISVEVFLCLITNTKESQTLKSEEVSECLYQIIKEYHGIVSTSFNSLMQIDPNNGISGKKHTFMELLEYVISSIDQLEKYQLYLVSVFEKHQRTKTDREIYLMGFRCKLMLYFIEHSFKHVAQSDPSEAISISGDYKIKTLSNLSLTAISSYNEILSRDQGAKLSFVSADQSKWSASDMSYKYILAILMCPIFTPGERTLMIECFLMYIKHKRVVIPTDIFLGMVMGKEEYGDVMNSLFEATKGLSRNWYPVSMNWLQGNINYLSSVYHSCAMLCYKNILKQMEGVEFKIKWMVHSDDNATSMIASGDVKRLLSKFKCESLCEFHFLSMKHHFPSFSITLNPKKTYAAESQVEFISEKFINGAVIPPYCRNLANCCTEASHQNYYDDLMSLSINITMLARKGCPNEIIAFAYAAVQIQSLSLYSMLPGETNDIHAILKETNMNLKISPGSYNVPACIGGWMVAPVDMLSVLGPSCNDELIYYQSCSKVLRTKNFSEFQDKVRNSTVSKSASIARELEVSNDPEMKACIAIINLFRLSTAADNSETLEYGTKFQSFSSQIINLPNYINKSLMASMPSFRDFVKEFPNLKENDDLVAALKNVKEDYFDDYSKDYRSREEMMILYDEILSHPELTLIAPLNDRDYLRSRIMQYSSVAKRNQICNQSTEKLAIDRILRSKAKTFSIDDFDKKVSYRELIVSHLEKCFKERENLPAILNILVSLISNDVNFQMIVEITDKMIVTNSNPKQNYNFRWIIPERFTRIFEGSPGLIVMKEFYGVQYLEKLGLTNIPLTENAVSMVAAMFGSSSQIMDIKCVLSDADNYSSDEFRASNYLKRRVLASNHMISCQNKLMTLNTCCNRKAFPVYSLYNMGRTSTANYTSFLSTVYSREAFVFFIAIIDWSISVSTRTLKKQTEDVSLSRALDCGMYVTDRLQGIFPNLTFQELRSILSCLNYFSDNLDEYIQTACDELQKDLVLIKTTHLLRSKHEMKIRMLSRSIAWLYNMNFIDYRTFSFLYKYGSKADVVYIKAESVDGEGNYDNDSTYCIATKSDHYYTTLRYSSKQGNRNILKIEVQSIKDMIFEEKITNSAKEDINKLLSKFIRDKKEVIKLASSSEFVASPYHAYIKLSSRNDLFSTIVDNPCYLTNVKMGCKIEYNKIKKEVWDTFESNDNIRPRYPKVGEPMTNLYKYVSVPEKTLFDVALKRLVETLNFINHVTGLVKIVKDGSDLTEDDEMMIESLNDSIIASVNEFMSNPDISKVEELVGKIESELTMLSSMMDESLIIEPEDDVNYRQLYTSKLLNLETAMNVLTFLSKNDEHALRTPRPTGRSINELIKRENCVIGKYDVLGILRLVKMAEICHNNGAVLSLSFFSQIKNQLFLSPNSMSIKHDMDLNHSNMKSVSDYKTLSLGDIKLNEVAKKLLREQNFKVETNSILKENPMIAGIEEDPELYNDKEVYSYICRNAKFKTKKDGHLIPSNTLLLSEILKTIYMTVDGTEEDMEVIIRRMFSDNAEKKGRTSPRLFSLISFSGLCSVLSKILFKKSKNKDATIMLNLSNSINNLLGILKIEISSNKIYDYDDDEIGDIDIIMTKIFKAEDVLEMNKFIDYISNKSSIFKDSFMFMDARNKTIDSIITSCKTLMYKQKEIKMGEKTTIRRISKFLGIS</sequence>
<dbReference type="InterPro" id="IPR007099">
    <property type="entry name" value="RNA-dir_pol_NSvirus"/>
</dbReference>
<evidence type="ECO:0000256" key="5">
    <source>
        <dbReference type="ARBA" id="ARBA00030436"/>
    </source>
</evidence>
<dbReference type="GeneID" id="65246796"/>